<comment type="catalytic activity">
    <reaction evidence="1">
        <text>[protein]-peptidylproline (omega=180) = [protein]-peptidylproline (omega=0)</text>
        <dbReference type="Rhea" id="RHEA:16237"/>
        <dbReference type="Rhea" id="RHEA-COMP:10747"/>
        <dbReference type="Rhea" id="RHEA-COMP:10748"/>
        <dbReference type="ChEBI" id="CHEBI:83833"/>
        <dbReference type="ChEBI" id="CHEBI:83834"/>
        <dbReference type="EC" id="5.2.1.8"/>
    </reaction>
</comment>
<accession>A0ABZ0D005</accession>
<protein>
    <recommendedName>
        <fullName evidence="3">peptidylprolyl isomerase</fullName>
        <ecNumber evidence="3">5.2.1.8</ecNumber>
    </recommendedName>
</protein>
<feature type="signal peptide" evidence="6">
    <location>
        <begin position="1"/>
        <end position="23"/>
    </location>
</feature>
<dbReference type="SUPFAM" id="SSF54534">
    <property type="entry name" value="FKBP-like"/>
    <property type="match status" value="1"/>
</dbReference>
<keyword evidence="6" id="KW-0732">Signal</keyword>
<dbReference type="InterPro" id="IPR046357">
    <property type="entry name" value="PPIase_dom_sf"/>
</dbReference>
<dbReference type="PANTHER" id="PTHR47245">
    <property type="entry name" value="PEPTIDYLPROLYL ISOMERASE"/>
    <property type="match status" value="1"/>
</dbReference>
<dbReference type="InterPro" id="IPR027304">
    <property type="entry name" value="Trigger_fact/SurA_dom_sf"/>
</dbReference>
<dbReference type="Proteomes" id="UP001303946">
    <property type="component" value="Chromosome"/>
</dbReference>
<evidence type="ECO:0000256" key="1">
    <source>
        <dbReference type="ARBA" id="ARBA00000971"/>
    </source>
</evidence>
<proteinExistence type="inferred from homology"/>
<keyword evidence="4 5" id="KW-0697">Rotamase</keyword>
<evidence type="ECO:0000313" key="9">
    <source>
        <dbReference type="Proteomes" id="UP001303946"/>
    </source>
</evidence>
<dbReference type="Pfam" id="PF00639">
    <property type="entry name" value="Rotamase"/>
    <property type="match status" value="1"/>
</dbReference>
<dbReference type="InterPro" id="IPR050245">
    <property type="entry name" value="PrsA_foldase"/>
</dbReference>
<feature type="domain" description="PpiC" evidence="7">
    <location>
        <begin position="144"/>
        <end position="235"/>
    </location>
</feature>
<evidence type="ECO:0000256" key="3">
    <source>
        <dbReference type="ARBA" id="ARBA00013194"/>
    </source>
</evidence>
<dbReference type="SUPFAM" id="SSF109998">
    <property type="entry name" value="Triger factor/SurA peptide-binding domain-like"/>
    <property type="match status" value="1"/>
</dbReference>
<feature type="chain" id="PRO_5046212698" description="peptidylprolyl isomerase" evidence="6">
    <location>
        <begin position="24"/>
        <end position="279"/>
    </location>
</feature>
<evidence type="ECO:0000256" key="4">
    <source>
        <dbReference type="ARBA" id="ARBA00023110"/>
    </source>
</evidence>
<sequence length="279" mass="30770">MKKLSITARASLLALAIPLLHGCAEPGKATGEGADAAGNVAIVNGKAVPRSRVEVLLQQATRGGQPKTPELEAQVKDEIVLREMFMQEAEKLGLARTADYKAQMELARQSIMIRELFNDYSKKNPVTDEEIKAEYDKAKAQQGGTEYHARHILVEKEADALALIKQIKAGAKFDELAKAHSKDQGSGSNGGDLDWANPNSYVPEFGQALTKLKKGEMTETPVKTEYGYHIIKLEDTREAGFPSLDEVKPRIQQSLAQQKLAKYREDIKAKAKTDYKFSQ</sequence>
<keyword evidence="5 8" id="KW-0413">Isomerase</keyword>
<evidence type="ECO:0000256" key="6">
    <source>
        <dbReference type="SAM" id="SignalP"/>
    </source>
</evidence>
<dbReference type="EC" id="5.2.1.8" evidence="3"/>
<evidence type="ECO:0000256" key="5">
    <source>
        <dbReference type="PROSITE-ProRule" id="PRU00278"/>
    </source>
</evidence>
<dbReference type="EMBL" id="CP136336">
    <property type="protein sequence ID" value="WOB10517.1"/>
    <property type="molecule type" value="Genomic_DNA"/>
</dbReference>
<name>A0ABZ0D005_9BURK</name>
<evidence type="ECO:0000256" key="2">
    <source>
        <dbReference type="ARBA" id="ARBA00007656"/>
    </source>
</evidence>
<dbReference type="GO" id="GO:0003755">
    <property type="term" value="F:peptidyl-prolyl cis-trans isomerase activity"/>
    <property type="evidence" value="ECO:0007669"/>
    <property type="project" value="UniProtKB-EC"/>
</dbReference>
<dbReference type="Gene3D" id="1.10.8.1040">
    <property type="match status" value="1"/>
</dbReference>
<gene>
    <name evidence="8" type="ORF">RXV79_10740</name>
</gene>
<dbReference type="Gene3D" id="3.10.50.40">
    <property type="match status" value="1"/>
</dbReference>
<evidence type="ECO:0000313" key="8">
    <source>
        <dbReference type="EMBL" id="WOB10517.1"/>
    </source>
</evidence>
<dbReference type="InterPro" id="IPR000297">
    <property type="entry name" value="PPIase_PpiC"/>
</dbReference>
<keyword evidence="9" id="KW-1185">Reference proteome</keyword>
<comment type="similarity">
    <text evidence="2">Belongs to the PpiC/parvulin rotamase family.</text>
</comment>
<reference evidence="8 9" key="1">
    <citation type="submission" date="2023-10" db="EMBL/GenBank/DDBJ databases">
        <title>Bacteria for the degradation of biodegradable plastic PBAT(Polybutylene adipate terephthalate).</title>
        <authorList>
            <person name="Weon H.-Y."/>
            <person name="Yeon J."/>
        </authorList>
    </citation>
    <scope>NUCLEOTIDE SEQUENCE [LARGE SCALE GENOMIC DNA]</scope>
    <source>
        <strain evidence="8 9">SBD 7-3</strain>
    </source>
</reference>
<dbReference type="PANTHER" id="PTHR47245:SF2">
    <property type="entry name" value="PEPTIDYL-PROLYL CIS-TRANS ISOMERASE HP_0175-RELATED"/>
    <property type="match status" value="1"/>
</dbReference>
<evidence type="ECO:0000259" key="7">
    <source>
        <dbReference type="PROSITE" id="PS50198"/>
    </source>
</evidence>
<dbReference type="PROSITE" id="PS50198">
    <property type="entry name" value="PPIC_PPIASE_2"/>
    <property type="match status" value="1"/>
</dbReference>
<organism evidence="8 9">
    <name type="scientific">Piscinibacter gummiphilus</name>
    <dbReference type="NCBI Taxonomy" id="946333"/>
    <lineage>
        <taxon>Bacteria</taxon>
        <taxon>Pseudomonadati</taxon>
        <taxon>Pseudomonadota</taxon>
        <taxon>Betaproteobacteria</taxon>
        <taxon>Burkholderiales</taxon>
        <taxon>Sphaerotilaceae</taxon>
        <taxon>Piscinibacter</taxon>
    </lineage>
</organism>
<dbReference type="RefSeq" id="WP_316703425.1">
    <property type="nucleotide sequence ID" value="NZ_CP136336.1"/>
</dbReference>